<dbReference type="GO" id="GO:0005524">
    <property type="term" value="F:ATP binding"/>
    <property type="evidence" value="ECO:0007669"/>
    <property type="project" value="UniProtKB-KW"/>
</dbReference>
<dbReference type="Gene3D" id="3.90.740.10">
    <property type="entry name" value="Valyl/Leucyl/Isoleucyl-tRNA synthetase, editing domain"/>
    <property type="match status" value="1"/>
</dbReference>
<dbReference type="InterPro" id="IPR013155">
    <property type="entry name" value="M/V/L/I-tRNA-synth_anticd-bd"/>
</dbReference>
<dbReference type="InterPro" id="IPR050081">
    <property type="entry name" value="Ile-tRNA_ligase"/>
</dbReference>
<comment type="similarity">
    <text evidence="1 9">Belongs to the class-I aminoacyl-tRNA synthetase family.</text>
</comment>
<dbReference type="SUPFAM" id="SSF47323">
    <property type="entry name" value="Anticodon-binding domain of a subclass of class I aminoacyl-tRNA synthetases"/>
    <property type="match status" value="1"/>
</dbReference>
<feature type="domain" description="Aminoacyl-tRNA synthetase class Ia" evidence="10">
    <location>
        <begin position="84"/>
        <end position="675"/>
    </location>
</feature>
<dbReference type="GO" id="GO:0000049">
    <property type="term" value="F:tRNA binding"/>
    <property type="evidence" value="ECO:0007669"/>
    <property type="project" value="InterPro"/>
</dbReference>
<keyword evidence="6 9" id="KW-0648">Protein biosynthesis</keyword>
<evidence type="ECO:0000256" key="1">
    <source>
        <dbReference type="ARBA" id="ARBA00005594"/>
    </source>
</evidence>
<keyword evidence="14" id="KW-1185">Reference proteome</keyword>
<evidence type="ECO:0000259" key="11">
    <source>
        <dbReference type="Pfam" id="PF08264"/>
    </source>
</evidence>
<dbReference type="InterPro" id="IPR033708">
    <property type="entry name" value="Anticodon_Ile_BEm"/>
</dbReference>
<dbReference type="NCBIfam" id="TIGR00392">
    <property type="entry name" value="ileS"/>
    <property type="match status" value="1"/>
</dbReference>
<dbReference type="InterPro" id="IPR009080">
    <property type="entry name" value="tRNAsynth_Ia_anticodon-bd"/>
</dbReference>
<dbReference type="Proteomes" id="UP000053097">
    <property type="component" value="Unassembled WGS sequence"/>
</dbReference>
<proteinExistence type="inferred from homology"/>
<evidence type="ECO:0000256" key="7">
    <source>
        <dbReference type="ARBA" id="ARBA00023146"/>
    </source>
</evidence>
<evidence type="ECO:0000256" key="8">
    <source>
        <dbReference type="ARBA" id="ARBA00032665"/>
    </source>
</evidence>
<dbReference type="InterPro" id="IPR002301">
    <property type="entry name" value="Ile-tRNA-ligase"/>
</dbReference>
<evidence type="ECO:0000256" key="3">
    <source>
        <dbReference type="ARBA" id="ARBA00022598"/>
    </source>
</evidence>
<keyword evidence="5 9" id="KW-0067">ATP-binding</keyword>
<dbReference type="SUPFAM" id="SSF52374">
    <property type="entry name" value="Nucleotidylyl transferase"/>
    <property type="match status" value="1"/>
</dbReference>
<dbReference type="GO" id="GO:0004822">
    <property type="term" value="F:isoleucine-tRNA ligase activity"/>
    <property type="evidence" value="ECO:0007669"/>
    <property type="project" value="UniProtKB-EC"/>
</dbReference>
<dbReference type="GO" id="GO:0006428">
    <property type="term" value="P:isoleucyl-tRNA aminoacylation"/>
    <property type="evidence" value="ECO:0007669"/>
    <property type="project" value="InterPro"/>
</dbReference>
<evidence type="ECO:0000256" key="4">
    <source>
        <dbReference type="ARBA" id="ARBA00022741"/>
    </source>
</evidence>
<evidence type="ECO:0000256" key="6">
    <source>
        <dbReference type="ARBA" id="ARBA00022917"/>
    </source>
</evidence>
<dbReference type="PANTHER" id="PTHR42765">
    <property type="entry name" value="SOLEUCYL-TRNA SYNTHETASE"/>
    <property type="match status" value="1"/>
</dbReference>
<feature type="domain" description="Methionyl/Valyl/Leucyl/Isoleucyl-tRNA synthetase anticodon-binding" evidence="11">
    <location>
        <begin position="728"/>
        <end position="857"/>
    </location>
</feature>
<dbReference type="GO" id="GO:0002161">
    <property type="term" value="F:aminoacyl-tRNA deacylase activity"/>
    <property type="evidence" value="ECO:0007669"/>
    <property type="project" value="InterPro"/>
</dbReference>
<reference evidence="12 14" key="1">
    <citation type="journal article" date="2014" name="Curr. Biol.">
        <title>The genome of the clonal raider ant Cerapachys biroi.</title>
        <authorList>
            <person name="Oxley P.R."/>
            <person name="Ji L."/>
            <person name="Fetter-Pruneda I."/>
            <person name="McKenzie S.K."/>
            <person name="Li C."/>
            <person name="Hu H."/>
            <person name="Zhang G."/>
            <person name="Kronauer D.J."/>
        </authorList>
    </citation>
    <scope>NUCLEOTIDE SEQUENCE [LARGE SCALE GENOMIC DNA]</scope>
</reference>
<dbReference type="EMBL" id="KK107046">
    <property type="protein sequence ID" value="EZA61699.1"/>
    <property type="molecule type" value="Genomic_DNA"/>
</dbReference>
<keyword evidence="7 9" id="KW-0030">Aminoacyl-tRNA synthetase</keyword>
<evidence type="ECO:0000313" key="14">
    <source>
        <dbReference type="Proteomes" id="UP000053097"/>
    </source>
</evidence>
<reference evidence="13" key="2">
    <citation type="journal article" date="2018" name="Genome Res.">
        <title>The genomic architecture and molecular evolution of ant odorant receptors.</title>
        <authorList>
            <person name="McKenzie S.K."/>
            <person name="Kronauer D.J.C."/>
        </authorList>
    </citation>
    <scope>NUCLEOTIDE SEQUENCE [LARGE SCALE GENOMIC DNA]</scope>
    <source>
        <strain evidence="13">Clonal line C1</strain>
    </source>
</reference>
<dbReference type="Pfam" id="PF00133">
    <property type="entry name" value="tRNA-synt_1"/>
    <property type="match status" value="1"/>
</dbReference>
<dbReference type="GO" id="GO:0032543">
    <property type="term" value="P:mitochondrial translation"/>
    <property type="evidence" value="ECO:0007669"/>
    <property type="project" value="TreeGrafter"/>
</dbReference>
<dbReference type="Gene3D" id="1.10.730.20">
    <property type="match status" value="1"/>
</dbReference>
<dbReference type="InterPro" id="IPR001412">
    <property type="entry name" value="aa-tRNA-synth_I_CS"/>
</dbReference>
<dbReference type="PRINTS" id="PR00984">
    <property type="entry name" value="TRNASYNTHILE"/>
</dbReference>
<name>A0A026X2U1_OOCBI</name>
<sequence length="962" mass="110115">MFTFLAQIRAGKKTEFIMRTYAEFCHAWWLARGIKTAAKQNYTKTVLLPQTNFPARHSGKKRVEMDKYLIEKCGFLELYNWQRKHLPEPDFVLHDGPPYANGEPHMGHALNKILKDITLRSKIITGRRVHYVPGWDCHGLPIEQKVISNAKGVSPLEIRQKARKYASDAVAKQRQVFMSWGLTADWSESGCYFTNHTSYVKNQLQQFVNLHQKGLIFRAFKPVHWSPSSRTALAESELEYNEFHQSKSVIIRMQLDTLPSKLRNLEDRPLYALIWTTTPWSLIANQAIAFSHIPYCVVEDNSGNRYILAQECLADVERKIGPLKILTTIEGQDLTEAKYLHPVTKERLPFLFGKHVTVKVGTGLVHTAPAHGPDDFLIALENDIPVLSFIDEDGCFTKEAGDRFAGLDVLTDGGNRVLDHIGADVVHLDTTVHSYPYDWRTKKPVIIRASHQWFIDIGSIRQKAIDSIANLSVYPKQNEQETHLNALLAQIKQRPYWCISRQRAWGTPIPVLYNKQTGDTYTSRKLVDRLCKLMERHGPDYWWELPIEKLIGRELRQELNDADGWERGNDIMDIWLDSGLSWSAVLPKCKADLYLEGIDQFGGWFQSSLLTSIALQECSPYSSLFVHGFIVDDKAAKMSKSVGNVVNPELITKGEENPNKNPAYGVDTLRWWVASHGCLHTQVPVTTALLRESHESVQKLRMILRFLLGALHPYCEGITVEPEYFYLDKYMLHSLHQYNKNIQSLYDNYLYHQLCKRITHYLANVVSAEYCHLIKDRLYCDEAASPTRLAAVEVTREVLTVLTRSIAPIVPHLAEEVWLHHPENLASVPLYHTEYKVPENWYQPEIAEHVQTALNLRNRVNTLADRNTWELSGIVTAPEDDYSSLSILQRDEESSTSELCEILQLSAITLVKSSATTEIQIELHNTEKLLCQRCRRHPELENRLCSRCVKVLDVANVSSMSV</sequence>
<evidence type="ECO:0000313" key="13">
    <source>
        <dbReference type="EMBL" id="RLU23895.1"/>
    </source>
</evidence>
<accession>A0A026X2U1</accession>
<dbReference type="EMBL" id="QOIP01000004">
    <property type="protein sequence ID" value="RLU23895.1"/>
    <property type="molecule type" value="Genomic_DNA"/>
</dbReference>
<dbReference type="InterPro" id="IPR009008">
    <property type="entry name" value="Val/Leu/Ile-tRNA-synth_edit"/>
</dbReference>
<dbReference type="GO" id="GO:0005739">
    <property type="term" value="C:mitochondrion"/>
    <property type="evidence" value="ECO:0007669"/>
    <property type="project" value="TreeGrafter"/>
</dbReference>
<evidence type="ECO:0000313" key="12">
    <source>
        <dbReference type="EMBL" id="EZA61699.1"/>
    </source>
</evidence>
<evidence type="ECO:0000256" key="5">
    <source>
        <dbReference type="ARBA" id="ARBA00022840"/>
    </source>
</evidence>
<dbReference type="SUPFAM" id="SSF50677">
    <property type="entry name" value="ValRS/IleRS/LeuRS editing domain"/>
    <property type="match status" value="1"/>
</dbReference>
<dbReference type="Pfam" id="PF08264">
    <property type="entry name" value="Anticodon_1"/>
    <property type="match status" value="1"/>
</dbReference>
<dbReference type="STRING" id="2015173.A0A026X2U1"/>
<keyword evidence="3 9" id="KW-0436">Ligase</keyword>
<protein>
    <recommendedName>
        <fullName evidence="2">isoleucine--tRNA ligase</fullName>
        <ecNumber evidence="2">6.1.1.5</ecNumber>
    </recommendedName>
    <alternativeName>
        <fullName evidence="8">Isoleucyl-tRNA synthetase</fullName>
    </alternativeName>
</protein>
<dbReference type="PANTHER" id="PTHR42765:SF1">
    <property type="entry name" value="ISOLEUCINE--TRNA LIGASE, MITOCHONDRIAL"/>
    <property type="match status" value="1"/>
</dbReference>
<organism evidence="12 14">
    <name type="scientific">Ooceraea biroi</name>
    <name type="common">Clonal raider ant</name>
    <name type="synonym">Cerapachys biroi</name>
    <dbReference type="NCBI Taxonomy" id="2015173"/>
    <lineage>
        <taxon>Eukaryota</taxon>
        <taxon>Metazoa</taxon>
        <taxon>Ecdysozoa</taxon>
        <taxon>Arthropoda</taxon>
        <taxon>Hexapoda</taxon>
        <taxon>Insecta</taxon>
        <taxon>Pterygota</taxon>
        <taxon>Neoptera</taxon>
        <taxon>Endopterygota</taxon>
        <taxon>Hymenoptera</taxon>
        <taxon>Apocrita</taxon>
        <taxon>Aculeata</taxon>
        <taxon>Formicoidea</taxon>
        <taxon>Formicidae</taxon>
        <taxon>Dorylinae</taxon>
        <taxon>Ooceraea</taxon>
    </lineage>
</organism>
<dbReference type="PROSITE" id="PS00178">
    <property type="entry name" value="AA_TRNA_LIGASE_I"/>
    <property type="match status" value="1"/>
</dbReference>
<keyword evidence="4 9" id="KW-0547">Nucleotide-binding</keyword>
<dbReference type="EC" id="6.1.1.5" evidence="2"/>
<evidence type="ECO:0000259" key="10">
    <source>
        <dbReference type="Pfam" id="PF00133"/>
    </source>
</evidence>
<dbReference type="InterPro" id="IPR002300">
    <property type="entry name" value="aa-tRNA-synth_Ia"/>
</dbReference>
<dbReference type="CDD" id="cd07960">
    <property type="entry name" value="Anticodon_Ia_Ile_BEm"/>
    <property type="match status" value="1"/>
</dbReference>
<dbReference type="OrthoDB" id="10264412at2759"/>
<evidence type="ECO:0000256" key="2">
    <source>
        <dbReference type="ARBA" id="ARBA00013165"/>
    </source>
</evidence>
<dbReference type="InterPro" id="IPR014729">
    <property type="entry name" value="Rossmann-like_a/b/a_fold"/>
</dbReference>
<reference evidence="13" key="3">
    <citation type="submission" date="2018-07" db="EMBL/GenBank/DDBJ databases">
        <authorList>
            <person name="Mckenzie S.K."/>
            <person name="Kronauer D.J.C."/>
        </authorList>
    </citation>
    <scope>NUCLEOTIDE SEQUENCE</scope>
    <source>
        <strain evidence="13">Clonal line C1</strain>
    </source>
</reference>
<dbReference type="Gene3D" id="3.40.50.620">
    <property type="entry name" value="HUPs"/>
    <property type="match status" value="2"/>
</dbReference>
<dbReference type="OMA" id="HCWRCKT"/>
<evidence type="ECO:0000256" key="9">
    <source>
        <dbReference type="RuleBase" id="RU363035"/>
    </source>
</evidence>
<gene>
    <name evidence="13" type="ORF">DMN91_004103</name>
    <name evidence="12" type="ORF">X777_09320</name>
</gene>
<dbReference type="Proteomes" id="UP000279307">
    <property type="component" value="Chromosome 4"/>
</dbReference>
<dbReference type="AlphaFoldDB" id="A0A026X2U1"/>